<keyword evidence="5" id="KW-1003">Cell membrane</keyword>
<keyword evidence="17" id="KW-0675">Receptor</keyword>
<dbReference type="InterPro" id="IPR027417">
    <property type="entry name" value="P-loop_NTPase"/>
</dbReference>
<dbReference type="PANTHER" id="PTHR43134">
    <property type="entry name" value="SIGNAL RECOGNITION PARTICLE RECEPTOR SUBUNIT ALPHA"/>
    <property type="match status" value="1"/>
</dbReference>
<keyword evidence="9" id="KW-0342">GTP-binding</keyword>
<evidence type="ECO:0000256" key="7">
    <source>
        <dbReference type="ARBA" id="ARBA00022795"/>
    </source>
</evidence>
<keyword evidence="8" id="KW-0653">Protein transport</keyword>
<dbReference type="NCBIfam" id="TIGR03499">
    <property type="entry name" value="FlhF"/>
    <property type="match status" value="1"/>
</dbReference>
<evidence type="ECO:0000256" key="8">
    <source>
        <dbReference type="ARBA" id="ARBA00022927"/>
    </source>
</evidence>
<dbReference type="GO" id="GO:0005886">
    <property type="term" value="C:plasma membrane"/>
    <property type="evidence" value="ECO:0007669"/>
    <property type="project" value="UniProtKB-SubCell"/>
</dbReference>
<dbReference type="GO" id="GO:0005047">
    <property type="term" value="F:signal recognition particle binding"/>
    <property type="evidence" value="ECO:0007669"/>
    <property type="project" value="TreeGrafter"/>
</dbReference>
<keyword evidence="11" id="KW-1006">Bacterial flagellum protein export</keyword>
<dbReference type="InterPro" id="IPR000897">
    <property type="entry name" value="SRP54_GTPase_dom"/>
</dbReference>
<feature type="compositionally biased region" description="Basic and acidic residues" evidence="14">
    <location>
        <begin position="117"/>
        <end position="129"/>
    </location>
</feature>
<evidence type="ECO:0000256" key="1">
    <source>
        <dbReference type="ARBA" id="ARBA00004413"/>
    </source>
</evidence>
<evidence type="ECO:0000259" key="15">
    <source>
        <dbReference type="SMART" id="SM00382"/>
    </source>
</evidence>
<dbReference type="AlphaFoldDB" id="A0A5B8RAH1"/>
<evidence type="ECO:0000256" key="13">
    <source>
        <dbReference type="ARBA" id="ARBA00030866"/>
    </source>
</evidence>
<organism evidence="17">
    <name type="scientific">uncultured organism</name>
    <dbReference type="NCBI Taxonomy" id="155900"/>
    <lineage>
        <taxon>unclassified sequences</taxon>
        <taxon>environmental samples</taxon>
    </lineage>
</organism>
<evidence type="ECO:0000256" key="14">
    <source>
        <dbReference type="SAM" id="MobiDB-lite"/>
    </source>
</evidence>
<dbReference type="PANTHER" id="PTHR43134:SF3">
    <property type="entry name" value="FLAGELLAR BIOSYNTHESIS PROTEIN FLHF"/>
    <property type="match status" value="1"/>
</dbReference>
<dbReference type="InterPro" id="IPR047040">
    <property type="entry name" value="FlhF__GTPase_dom"/>
</dbReference>
<dbReference type="SMART" id="SM00382">
    <property type="entry name" value="AAA"/>
    <property type="match status" value="1"/>
</dbReference>
<dbReference type="FunFam" id="3.40.50.300:FF:000695">
    <property type="entry name" value="Flagellar biosynthesis regulator FlhF"/>
    <property type="match status" value="1"/>
</dbReference>
<name>A0A5B8RAH1_9ZZZZ</name>
<dbReference type="EMBL" id="MN079076">
    <property type="protein sequence ID" value="QEA03735.1"/>
    <property type="molecule type" value="Genomic_DNA"/>
</dbReference>
<sequence length="483" mass="51917">MKIKRVFAEDMRSAMRQVRESHGADAVILSSRRVEGGVEVISAVDYDEQAVREAVAREERRTARHAGGAGEITGGGADGFERLLARADADAAAREDTAPAGGFSVTVGDDGDEGPAGDDKPAPTRRRDGAPSLALDYERFAGGDDSGDDDDPEPAGTRRTRSASNRIEWTQEPAMQAMREELRTLRSLFENQLTLMEWQQMGRATPARATLMRRLHGMGFGPDVCRGLADAVTSREDPDHAWREAMSLVTEHVATSDDEIIERGGAVAVVGPTGVGKTTTVAKLAARFTLRHGRNQVALVTTDNFRIGGQEQLRNFARILGVPVHAAADGEELAELLDDFSDRRLVLIDTAGMSQRDMRLAEQMRALKDGAHRIRPYLVLSANTQLPTLMETLRAFRAVGPVGCILSKVDEAASLGGVLTAVMRGRLPIAYVADGQRVPEDLRPARADALVGEAEALAADSDGENEDDESLAVAFAGSLARQG</sequence>
<dbReference type="CDD" id="cd17873">
    <property type="entry name" value="FlhF"/>
    <property type="match status" value="1"/>
</dbReference>
<evidence type="ECO:0000259" key="16">
    <source>
        <dbReference type="SMART" id="SM00962"/>
    </source>
</evidence>
<dbReference type="SMART" id="SM00962">
    <property type="entry name" value="SRP54"/>
    <property type="match status" value="1"/>
</dbReference>
<dbReference type="Gene3D" id="1.20.120.1380">
    <property type="entry name" value="Flagellar FlhF biosynthesis protein, N domain"/>
    <property type="match status" value="1"/>
</dbReference>
<dbReference type="InterPro" id="IPR020006">
    <property type="entry name" value="FlhF"/>
</dbReference>
<proteinExistence type="inferred from homology"/>
<dbReference type="GO" id="GO:0003924">
    <property type="term" value="F:GTPase activity"/>
    <property type="evidence" value="ECO:0007669"/>
    <property type="project" value="InterPro"/>
</dbReference>
<evidence type="ECO:0000256" key="5">
    <source>
        <dbReference type="ARBA" id="ARBA00022475"/>
    </source>
</evidence>
<evidence type="ECO:0000256" key="12">
    <source>
        <dbReference type="ARBA" id="ARBA00025337"/>
    </source>
</evidence>
<dbReference type="GO" id="GO:0005525">
    <property type="term" value="F:GTP binding"/>
    <property type="evidence" value="ECO:0007669"/>
    <property type="project" value="UniProtKB-KW"/>
</dbReference>
<comment type="similarity">
    <text evidence="2">Belongs to the GTP-binding SRP family.</text>
</comment>
<dbReference type="Pfam" id="PF00448">
    <property type="entry name" value="SRP54"/>
    <property type="match status" value="1"/>
</dbReference>
<comment type="subcellular location">
    <subcellularLocation>
        <location evidence="1">Cell membrane</location>
        <topology evidence="1">Peripheral membrane protein</topology>
        <orientation evidence="1">Cytoplasmic side</orientation>
    </subcellularLocation>
</comment>
<feature type="domain" description="SRP54-type proteins GTP-binding" evidence="16">
    <location>
        <begin position="264"/>
        <end position="456"/>
    </location>
</feature>
<evidence type="ECO:0000256" key="3">
    <source>
        <dbReference type="ARBA" id="ARBA00014919"/>
    </source>
</evidence>
<evidence type="ECO:0000256" key="4">
    <source>
        <dbReference type="ARBA" id="ARBA00022448"/>
    </source>
</evidence>
<feature type="region of interest" description="Disordered" evidence="14">
    <location>
        <begin position="91"/>
        <end position="173"/>
    </location>
</feature>
<dbReference type="GO" id="GO:0006605">
    <property type="term" value="P:protein targeting"/>
    <property type="evidence" value="ECO:0007669"/>
    <property type="project" value="TreeGrafter"/>
</dbReference>
<accession>A0A5B8RAH1</accession>
<evidence type="ECO:0000256" key="11">
    <source>
        <dbReference type="ARBA" id="ARBA00023225"/>
    </source>
</evidence>
<dbReference type="GO" id="GO:0015031">
    <property type="term" value="P:protein transport"/>
    <property type="evidence" value="ECO:0007669"/>
    <property type="project" value="UniProtKB-KW"/>
</dbReference>
<evidence type="ECO:0000256" key="9">
    <source>
        <dbReference type="ARBA" id="ARBA00023134"/>
    </source>
</evidence>
<evidence type="ECO:0000256" key="2">
    <source>
        <dbReference type="ARBA" id="ARBA00008531"/>
    </source>
</evidence>
<comment type="function">
    <text evidence="12">Necessary for flagellar biosynthesis. May be involved in translocation of the flagellum.</text>
</comment>
<feature type="domain" description="AAA+ ATPase" evidence="15">
    <location>
        <begin position="263"/>
        <end position="404"/>
    </location>
</feature>
<keyword evidence="10" id="KW-0472">Membrane</keyword>
<gene>
    <name evidence="17" type="primary">ftsY_1</name>
    <name evidence="17" type="ORF">KBTEX_00035</name>
</gene>
<protein>
    <recommendedName>
        <fullName evidence="3">Flagellar biosynthesis protein FlhF</fullName>
    </recommendedName>
    <alternativeName>
        <fullName evidence="13">Flagella-associated GTP-binding protein</fullName>
    </alternativeName>
</protein>
<evidence type="ECO:0000313" key="17">
    <source>
        <dbReference type="EMBL" id="QEA03735.1"/>
    </source>
</evidence>
<keyword evidence="6" id="KW-0547">Nucleotide-binding</keyword>
<reference evidence="17" key="1">
    <citation type="submission" date="2019-06" db="EMBL/GenBank/DDBJ databases">
        <authorList>
            <person name="Murdoch R.W."/>
            <person name="Fathepure B."/>
        </authorList>
    </citation>
    <scope>NUCLEOTIDE SEQUENCE</scope>
</reference>
<dbReference type="InterPro" id="IPR003593">
    <property type="entry name" value="AAA+_ATPase"/>
</dbReference>
<keyword evidence="7" id="KW-1005">Bacterial flagellum biogenesis</keyword>
<evidence type="ECO:0000256" key="6">
    <source>
        <dbReference type="ARBA" id="ARBA00022741"/>
    </source>
</evidence>
<keyword evidence="4" id="KW-0813">Transport</keyword>
<dbReference type="SUPFAM" id="SSF52540">
    <property type="entry name" value="P-loop containing nucleoside triphosphate hydrolases"/>
    <property type="match status" value="1"/>
</dbReference>
<evidence type="ECO:0000256" key="10">
    <source>
        <dbReference type="ARBA" id="ARBA00023136"/>
    </source>
</evidence>
<dbReference type="Gene3D" id="3.40.50.300">
    <property type="entry name" value="P-loop containing nucleotide triphosphate hydrolases"/>
    <property type="match status" value="1"/>
</dbReference>